<dbReference type="Pfam" id="PF04183">
    <property type="entry name" value="IucA_IucC"/>
    <property type="match status" value="2"/>
</dbReference>
<evidence type="ECO:0000256" key="2">
    <source>
        <dbReference type="ARBA" id="ARBA00007832"/>
    </source>
</evidence>
<dbReference type="AlphaFoldDB" id="A0A1G7UJ04"/>
<feature type="domain" description="Aerobactin siderophore biosynthesis IucA/IucC N-terminal" evidence="3">
    <location>
        <begin position="109"/>
        <end position="151"/>
    </location>
</feature>
<organism evidence="5 6">
    <name type="scientific">Lentzea fradiae</name>
    <dbReference type="NCBI Taxonomy" id="200378"/>
    <lineage>
        <taxon>Bacteria</taxon>
        <taxon>Bacillati</taxon>
        <taxon>Actinomycetota</taxon>
        <taxon>Actinomycetes</taxon>
        <taxon>Pseudonocardiales</taxon>
        <taxon>Pseudonocardiaceae</taxon>
        <taxon>Lentzea</taxon>
    </lineage>
</organism>
<evidence type="ECO:0000313" key="5">
    <source>
        <dbReference type="EMBL" id="SDG47535.1"/>
    </source>
</evidence>
<evidence type="ECO:0000256" key="1">
    <source>
        <dbReference type="ARBA" id="ARBA00004924"/>
    </source>
</evidence>
<reference evidence="6" key="1">
    <citation type="submission" date="2016-10" db="EMBL/GenBank/DDBJ databases">
        <authorList>
            <person name="Varghese N."/>
            <person name="Submissions S."/>
        </authorList>
    </citation>
    <scope>NUCLEOTIDE SEQUENCE [LARGE SCALE GENOMIC DNA]</scope>
    <source>
        <strain evidence="6">CGMCC 4.3506</strain>
    </source>
</reference>
<dbReference type="InterPro" id="IPR022770">
    <property type="entry name" value="IucA/IucC-like_C"/>
</dbReference>
<comment type="pathway">
    <text evidence="1">Siderophore biosynthesis.</text>
</comment>
<accession>A0A1G7UJ04</accession>
<dbReference type="STRING" id="200378.SAMN05216553_108243"/>
<feature type="domain" description="Aerobactin siderophore biosynthesis IucA/IucC-like C-terminal" evidence="4">
    <location>
        <begin position="314"/>
        <end position="466"/>
    </location>
</feature>
<evidence type="ECO:0000313" key="6">
    <source>
        <dbReference type="Proteomes" id="UP000199623"/>
    </source>
</evidence>
<dbReference type="Gene3D" id="1.10.510.40">
    <property type="match status" value="1"/>
</dbReference>
<keyword evidence="6" id="KW-1185">Reference proteome</keyword>
<dbReference type="PANTHER" id="PTHR34384:SF5">
    <property type="entry name" value="L-2,3-DIAMINOPROPANOATE--CITRATE LIGASE"/>
    <property type="match status" value="1"/>
</dbReference>
<dbReference type="InterPro" id="IPR037455">
    <property type="entry name" value="LucA/IucC-like"/>
</dbReference>
<dbReference type="EMBL" id="FNCC01000008">
    <property type="protein sequence ID" value="SDG47535.1"/>
    <property type="molecule type" value="Genomic_DNA"/>
</dbReference>
<dbReference type="GO" id="GO:0019290">
    <property type="term" value="P:siderophore biosynthetic process"/>
    <property type="evidence" value="ECO:0007669"/>
    <property type="project" value="InterPro"/>
</dbReference>
<dbReference type="Proteomes" id="UP000199623">
    <property type="component" value="Unassembled WGS sequence"/>
</dbReference>
<dbReference type="Pfam" id="PF06276">
    <property type="entry name" value="FhuF"/>
    <property type="match status" value="1"/>
</dbReference>
<protein>
    <submittedName>
        <fullName evidence="5">Siderophore synthetase component</fullName>
    </submittedName>
</protein>
<sequence length="486" mass="53287">MEASSTDPDGVTTTALLNCLRREVAVREPDGTLLLPRTGVRLRAKEGRWPTEPEMFAGTWRPVSWHELAVLTGEELGDPPPGFLDEVAGSRAAVAAVLAARPAPPADLYQRSEQALVAGHRYHPAPKDRGGLPPAEWLPYAPEVHARFSLAHLEGSFTDDGDVPLPEGVLLAHPWQLSLLGVEAEVADHEVWPTSSVRTVYDPAADLFYKFSLDVRITNDVRRLWAHDLRWIPPLARLLRPVFEDVSAVHPGSAFMVDRGYRTSPSCHEGLAVVVRDGLRQHVLPGVTPLLAAGISEGFEGNPVDGLDPDAALRWFRRYVSVVVPPVLHAFFAHGVVMECHLQNVLVGVDAGGMPVQAIFRDPEGMRLLPRHADLLSSVDGPGSARGVSETKGWERLQYCLVVNHLVEIAGAVLERHPGIDVWEQAREVFLGCARDLGRPERLTSLLESPFVPAKANLLLRWARAEGAASRYVDFPNPLDRNGPLR</sequence>
<dbReference type="OrthoDB" id="495728at2"/>
<gene>
    <name evidence="5" type="ORF">SAMN05216553_108243</name>
</gene>
<name>A0A1G7UJ04_9PSEU</name>
<evidence type="ECO:0000259" key="4">
    <source>
        <dbReference type="Pfam" id="PF06276"/>
    </source>
</evidence>
<dbReference type="GO" id="GO:0016881">
    <property type="term" value="F:acid-amino acid ligase activity"/>
    <property type="evidence" value="ECO:0007669"/>
    <property type="project" value="UniProtKB-ARBA"/>
</dbReference>
<evidence type="ECO:0000259" key="3">
    <source>
        <dbReference type="Pfam" id="PF04183"/>
    </source>
</evidence>
<dbReference type="PANTHER" id="PTHR34384">
    <property type="entry name" value="L-2,3-DIAMINOPROPANOATE--CITRATE LIGASE"/>
    <property type="match status" value="1"/>
</dbReference>
<dbReference type="InterPro" id="IPR007310">
    <property type="entry name" value="Aerobactin_biosyn_IucA/IucC_N"/>
</dbReference>
<comment type="similarity">
    <text evidence="2">Belongs to the IucA/IucC family.</text>
</comment>
<feature type="domain" description="Aerobactin siderophore biosynthesis IucA/IucC N-terminal" evidence="3">
    <location>
        <begin position="186"/>
        <end position="293"/>
    </location>
</feature>
<proteinExistence type="inferred from homology"/>